<evidence type="ECO:0000259" key="9">
    <source>
        <dbReference type="PROSITE" id="PS51767"/>
    </source>
</evidence>
<dbReference type="FunFam" id="2.40.70.10:FF:000002">
    <property type="entry name" value="Vacuolar aspartic proteinase"/>
    <property type="match status" value="1"/>
</dbReference>
<dbReference type="GO" id="GO:0004190">
    <property type="term" value="F:aspartic-type endopeptidase activity"/>
    <property type="evidence" value="ECO:0007669"/>
    <property type="project" value="UniProtKB-KW"/>
</dbReference>
<evidence type="ECO:0000313" key="12">
    <source>
        <dbReference type="Proteomes" id="UP000663829"/>
    </source>
</evidence>
<dbReference type="EMBL" id="CAJNOQ010037122">
    <property type="protein sequence ID" value="CAF1607174.1"/>
    <property type="molecule type" value="Genomic_DNA"/>
</dbReference>
<accession>A0A816BC56</accession>
<evidence type="ECO:0000256" key="3">
    <source>
        <dbReference type="ARBA" id="ARBA00022750"/>
    </source>
</evidence>
<name>A0A816BC56_9BILA</name>
<protein>
    <recommendedName>
        <fullName evidence="9">Peptidase A1 domain-containing protein</fullName>
    </recommendedName>
</protein>
<keyword evidence="3 8" id="KW-0064">Aspartyl protease</keyword>
<dbReference type="PANTHER" id="PTHR47966">
    <property type="entry name" value="BETA-SITE APP-CLEAVING ENZYME, ISOFORM A-RELATED"/>
    <property type="match status" value="1"/>
</dbReference>
<gene>
    <name evidence="10" type="ORF">GPM918_LOCUS42828</name>
    <name evidence="11" type="ORF">SRO942_LOCUS44171</name>
</gene>
<dbReference type="PRINTS" id="PR00792">
    <property type="entry name" value="PEPSIN"/>
</dbReference>
<feature type="non-terminal residue" evidence="10">
    <location>
        <position position="1"/>
    </location>
</feature>
<keyword evidence="12" id="KW-1185">Reference proteome</keyword>
<dbReference type="EMBL" id="CAJOBC010103746">
    <property type="protein sequence ID" value="CAF4487770.1"/>
    <property type="molecule type" value="Genomic_DNA"/>
</dbReference>
<feature type="disulfide bond" evidence="7">
    <location>
        <begin position="53"/>
        <end position="57"/>
    </location>
</feature>
<dbReference type="PROSITE" id="PS00141">
    <property type="entry name" value="ASP_PROTEASE"/>
    <property type="match status" value="1"/>
</dbReference>
<dbReference type="Proteomes" id="UP000681722">
    <property type="component" value="Unassembled WGS sequence"/>
</dbReference>
<feature type="domain" description="Peptidase A1" evidence="9">
    <location>
        <begin position="1"/>
        <end position="178"/>
    </location>
</feature>
<comment type="similarity">
    <text evidence="1 8">Belongs to the peptidase A1 family.</text>
</comment>
<dbReference type="PROSITE" id="PS51767">
    <property type="entry name" value="PEPTIDASE_A1"/>
    <property type="match status" value="1"/>
</dbReference>
<keyword evidence="4 8" id="KW-0378">Hydrolase</keyword>
<keyword evidence="5 7" id="KW-1015">Disulfide bond</keyword>
<dbReference type="PANTHER" id="PTHR47966:SF51">
    <property type="entry name" value="BETA-SITE APP-CLEAVING ENZYME, ISOFORM A-RELATED"/>
    <property type="match status" value="1"/>
</dbReference>
<dbReference type="GO" id="GO:0006508">
    <property type="term" value="P:proteolysis"/>
    <property type="evidence" value="ECO:0007669"/>
    <property type="project" value="UniProtKB-KW"/>
</dbReference>
<keyword evidence="2 8" id="KW-0645">Protease</keyword>
<proteinExistence type="inferred from homology"/>
<comment type="caution">
    <text evidence="10">The sequence shown here is derived from an EMBL/GenBank/DDBJ whole genome shotgun (WGS) entry which is preliminary data.</text>
</comment>
<dbReference type="AlphaFoldDB" id="A0A816BC56"/>
<evidence type="ECO:0000256" key="2">
    <source>
        <dbReference type="ARBA" id="ARBA00022670"/>
    </source>
</evidence>
<sequence length="183" mass="20154">NCSDETSSNGGQLTFGGTDPKNYIGSFTYANVTDPGYWQFKLDKVNIAGHHYCKQNCQAIADTGTSFIIGPKEIISKISHHIGLIQLNDGTYIIDCRKLSKKLPTIGFTIGGKTLSLSAEQYIYPKKINGGLICVSGFQTTAEDKFTRNGDYLWIIGDTFLSRYYTVFDYGNTRVGFAKAKAS</sequence>
<organism evidence="10 12">
    <name type="scientific">Didymodactylos carnosus</name>
    <dbReference type="NCBI Taxonomy" id="1234261"/>
    <lineage>
        <taxon>Eukaryota</taxon>
        <taxon>Metazoa</taxon>
        <taxon>Spiralia</taxon>
        <taxon>Gnathifera</taxon>
        <taxon>Rotifera</taxon>
        <taxon>Eurotatoria</taxon>
        <taxon>Bdelloidea</taxon>
        <taxon>Philodinida</taxon>
        <taxon>Philodinidae</taxon>
        <taxon>Didymodactylos</taxon>
    </lineage>
</organism>
<dbReference type="OrthoDB" id="771136at2759"/>
<evidence type="ECO:0000256" key="6">
    <source>
        <dbReference type="ARBA" id="ARBA00023180"/>
    </source>
</evidence>
<reference evidence="10" key="1">
    <citation type="submission" date="2021-02" db="EMBL/GenBank/DDBJ databases">
        <authorList>
            <person name="Nowell W R."/>
        </authorList>
    </citation>
    <scope>NUCLEOTIDE SEQUENCE</scope>
</reference>
<dbReference type="Gene3D" id="2.40.70.10">
    <property type="entry name" value="Acid Proteases"/>
    <property type="match status" value="1"/>
</dbReference>
<evidence type="ECO:0000256" key="8">
    <source>
        <dbReference type="RuleBase" id="RU000454"/>
    </source>
</evidence>
<dbReference type="SUPFAM" id="SSF50630">
    <property type="entry name" value="Acid proteases"/>
    <property type="match status" value="1"/>
</dbReference>
<evidence type="ECO:0000256" key="5">
    <source>
        <dbReference type="ARBA" id="ARBA00023157"/>
    </source>
</evidence>
<evidence type="ECO:0000313" key="10">
    <source>
        <dbReference type="EMBL" id="CAF1607174.1"/>
    </source>
</evidence>
<keyword evidence="6" id="KW-0325">Glycoprotein</keyword>
<evidence type="ECO:0000256" key="7">
    <source>
        <dbReference type="PIRSR" id="PIRSR601461-2"/>
    </source>
</evidence>
<dbReference type="InterPro" id="IPR033121">
    <property type="entry name" value="PEPTIDASE_A1"/>
</dbReference>
<dbReference type="InterPro" id="IPR021109">
    <property type="entry name" value="Peptidase_aspartic_dom_sf"/>
</dbReference>
<dbReference type="Proteomes" id="UP000663829">
    <property type="component" value="Unassembled WGS sequence"/>
</dbReference>
<dbReference type="InterPro" id="IPR001969">
    <property type="entry name" value="Aspartic_peptidase_AS"/>
</dbReference>
<evidence type="ECO:0000256" key="4">
    <source>
        <dbReference type="ARBA" id="ARBA00022801"/>
    </source>
</evidence>
<evidence type="ECO:0000313" key="11">
    <source>
        <dbReference type="EMBL" id="CAF4487770.1"/>
    </source>
</evidence>
<feature type="disulfide bond" evidence="7">
    <location>
        <begin position="96"/>
        <end position="134"/>
    </location>
</feature>
<dbReference type="InterPro" id="IPR001461">
    <property type="entry name" value="Aspartic_peptidase_A1"/>
</dbReference>
<evidence type="ECO:0000256" key="1">
    <source>
        <dbReference type="ARBA" id="ARBA00007447"/>
    </source>
</evidence>
<dbReference type="Pfam" id="PF00026">
    <property type="entry name" value="Asp"/>
    <property type="match status" value="1"/>
</dbReference>